<gene>
    <name evidence="1" type="ORF">DPMN_114290</name>
</gene>
<evidence type="ECO:0000313" key="1">
    <source>
        <dbReference type="EMBL" id="KAH3840834.1"/>
    </source>
</evidence>
<reference evidence="1" key="1">
    <citation type="journal article" date="2019" name="bioRxiv">
        <title>The Genome of the Zebra Mussel, Dreissena polymorpha: A Resource for Invasive Species Research.</title>
        <authorList>
            <person name="McCartney M.A."/>
            <person name="Auch B."/>
            <person name="Kono T."/>
            <person name="Mallez S."/>
            <person name="Zhang Y."/>
            <person name="Obille A."/>
            <person name="Becker A."/>
            <person name="Abrahante J.E."/>
            <person name="Garbe J."/>
            <person name="Badalamenti J.P."/>
            <person name="Herman A."/>
            <person name="Mangelson H."/>
            <person name="Liachko I."/>
            <person name="Sullivan S."/>
            <person name="Sone E.D."/>
            <person name="Koren S."/>
            <person name="Silverstein K.A.T."/>
            <person name="Beckman K.B."/>
            <person name="Gohl D.M."/>
        </authorList>
    </citation>
    <scope>NUCLEOTIDE SEQUENCE</scope>
    <source>
        <strain evidence="1">Duluth1</strain>
        <tissue evidence="1">Whole animal</tissue>
    </source>
</reference>
<keyword evidence="2" id="KW-1185">Reference proteome</keyword>
<dbReference type="Proteomes" id="UP000828390">
    <property type="component" value="Unassembled WGS sequence"/>
</dbReference>
<accession>A0A9D4KJT8</accession>
<proteinExistence type="predicted"/>
<dbReference type="EMBL" id="JAIWYP010000004">
    <property type="protein sequence ID" value="KAH3840834.1"/>
    <property type="molecule type" value="Genomic_DNA"/>
</dbReference>
<dbReference type="AlphaFoldDB" id="A0A9D4KJT8"/>
<organism evidence="1 2">
    <name type="scientific">Dreissena polymorpha</name>
    <name type="common">Zebra mussel</name>
    <name type="synonym">Mytilus polymorpha</name>
    <dbReference type="NCBI Taxonomy" id="45954"/>
    <lineage>
        <taxon>Eukaryota</taxon>
        <taxon>Metazoa</taxon>
        <taxon>Spiralia</taxon>
        <taxon>Lophotrochozoa</taxon>
        <taxon>Mollusca</taxon>
        <taxon>Bivalvia</taxon>
        <taxon>Autobranchia</taxon>
        <taxon>Heteroconchia</taxon>
        <taxon>Euheterodonta</taxon>
        <taxon>Imparidentia</taxon>
        <taxon>Neoheterodontei</taxon>
        <taxon>Myida</taxon>
        <taxon>Dreissenoidea</taxon>
        <taxon>Dreissenidae</taxon>
        <taxon>Dreissena</taxon>
    </lineage>
</organism>
<protein>
    <submittedName>
        <fullName evidence="1">Uncharacterized protein</fullName>
    </submittedName>
</protein>
<reference evidence="1" key="2">
    <citation type="submission" date="2020-11" db="EMBL/GenBank/DDBJ databases">
        <authorList>
            <person name="McCartney M.A."/>
            <person name="Auch B."/>
            <person name="Kono T."/>
            <person name="Mallez S."/>
            <person name="Becker A."/>
            <person name="Gohl D.M."/>
            <person name="Silverstein K.A.T."/>
            <person name="Koren S."/>
            <person name="Bechman K.B."/>
            <person name="Herman A."/>
            <person name="Abrahante J.E."/>
            <person name="Garbe J."/>
        </authorList>
    </citation>
    <scope>NUCLEOTIDE SEQUENCE</scope>
    <source>
        <strain evidence="1">Duluth1</strain>
        <tissue evidence="1">Whole animal</tissue>
    </source>
</reference>
<evidence type="ECO:0000313" key="2">
    <source>
        <dbReference type="Proteomes" id="UP000828390"/>
    </source>
</evidence>
<comment type="caution">
    <text evidence="1">The sequence shown here is derived from an EMBL/GenBank/DDBJ whole genome shotgun (WGS) entry which is preliminary data.</text>
</comment>
<name>A0A9D4KJT8_DREPO</name>
<sequence length="389" mass="44107">MFRESLRVISENQTESWEVFHFGSQSEGTTTPGLQSDIDELHCDNTVNVMIKKAGMENILKVDYDAHEARWCDINAVINLLDWKAGMMNVLMLRDKNTPPQQYLVQIFRKDMPVPETFLCNPRFVRKATGEILLSSERIKDAQEYSDKAKYGEVGHFTKQGPSLQEIQHWVDKKRLRHWPSKNLLEAARVAACFLVPVGAGVKGWEEAPFAFCVKFVPHEAYCVPYILLYEMARGQSEEEVAQRNYYDKQWMHCAEVDARVFLYYMQCIHTWNTHRNVSPPAQQLASAVDVGLVDWVILDDGAPADWVSADGKVISSKQPMVLFMVHNLVVDKLLSPRIILMSSSGRVCYPRRDGYRDDSVLGRCGGAEGFLTSDTRGSCATSQEATPT</sequence>